<accession>A0A6J1MX88</accession>
<keyword evidence="4" id="KW-0001">2Fe-2S</keyword>
<protein>
    <recommendedName>
        <fullName evidence="11">Cytochrome b-c1 complex subunit Rieske, mitochondrial</fullName>
        <ecNumber evidence="11">7.1.1.8</ecNumber>
    </recommendedName>
</protein>
<dbReference type="AlphaFoldDB" id="A0A6J1MX88"/>
<dbReference type="InterPro" id="IPR017941">
    <property type="entry name" value="Rieske_2Fe-2S"/>
</dbReference>
<dbReference type="Pfam" id="PF02921">
    <property type="entry name" value="UCR_TM"/>
    <property type="match status" value="1"/>
</dbReference>
<dbReference type="Pfam" id="PF00355">
    <property type="entry name" value="Rieske"/>
    <property type="match status" value="1"/>
</dbReference>
<keyword evidence="5" id="KW-0479">Metal-binding</keyword>
<dbReference type="GO" id="GO:0051537">
    <property type="term" value="F:2 iron, 2 sulfur cluster binding"/>
    <property type="evidence" value="ECO:0007669"/>
    <property type="project" value="UniProtKB-KW"/>
</dbReference>
<dbReference type="EC" id="7.1.1.8" evidence="11"/>
<dbReference type="GO" id="GO:0005743">
    <property type="term" value="C:mitochondrial inner membrane"/>
    <property type="evidence" value="ECO:0007669"/>
    <property type="project" value="UniProtKB-SubCell"/>
</dbReference>
<dbReference type="InterPro" id="IPR004192">
    <property type="entry name" value="Rieske_TM"/>
</dbReference>
<keyword evidence="11" id="KW-0813">Transport</keyword>
<dbReference type="SUPFAM" id="SSF81502">
    <property type="entry name" value="ISP transmembrane anchor"/>
    <property type="match status" value="1"/>
</dbReference>
<dbReference type="OrthoDB" id="1637982at2759"/>
<evidence type="ECO:0000256" key="2">
    <source>
        <dbReference type="ARBA" id="ARBA00010651"/>
    </source>
</evidence>
<dbReference type="PANTHER" id="PTHR10134">
    <property type="entry name" value="CYTOCHROME B-C1 COMPLEX SUBUNIT RIESKE, MITOCHONDRIAL"/>
    <property type="match status" value="1"/>
</dbReference>
<sequence length="278" mass="31355">MNILNGGNISKCSRRIWRISCCLDSDVKPHILFEKTKEKIVSYDKISHQRPRYHCKHSSINNLSKFVLWTQVRFQQGYPKLHRDIEHPNFDYYRKDKYKDIHNTTWHSGDDKKGYTSAIGLIGLLCGMYGAKSEFIHFLTSMSAAADVRALATIEIDIASVAPGSCLSYKWRGKPLFVKHRTPSEIAAEANTPLSSLRDPETPDQRTPIKPEWLIVIGICTHLGCVPVPNSGDWAGGFYCPCHGSHYDNVGRTRKGPAPLNLEVPPYKFLSDNLVLVG</sequence>
<reference evidence="15" key="1">
    <citation type="submission" date="2025-08" db="UniProtKB">
        <authorList>
            <consortium name="RefSeq"/>
        </authorList>
    </citation>
    <scope>IDENTIFICATION</scope>
</reference>
<evidence type="ECO:0000256" key="4">
    <source>
        <dbReference type="ARBA" id="ARBA00022714"/>
    </source>
</evidence>
<evidence type="ECO:0000256" key="6">
    <source>
        <dbReference type="ARBA" id="ARBA00022989"/>
    </source>
</evidence>
<evidence type="ECO:0000256" key="7">
    <source>
        <dbReference type="ARBA" id="ARBA00023004"/>
    </source>
</evidence>
<keyword evidence="14" id="KW-1185">Reference proteome</keyword>
<comment type="miscellaneous">
    <text evidence="11">The Rieske protein is a high potential 2Fe-2S protein.</text>
</comment>
<evidence type="ECO:0000256" key="12">
    <source>
        <dbReference type="RuleBase" id="RU004495"/>
    </source>
</evidence>
<dbReference type="SUPFAM" id="SSF50022">
    <property type="entry name" value="ISP domain"/>
    <property type="match status" value="1"/>
</dbReference>
<keyword evidence="11" id="KW-0249">Electron transport</keyword>
<comment type="similarity">
    <text evidence="2">Belongs to the Rieske iron-sulfur protein family.</text>
</comment>
<dbReference type="NCBIfam" id="TIGR01416">
    <property type="entry name" value="Rieske_proteo"/>
    <property type="match status" value="1"/>
</dbReference>
<dbReference type="InterPro" id="IPR036922">
    <property type="entry name" value="Rieske_2Fe-2S_sf"/>
</dbReference>
<keyword evidence="12" id="KW-0496">Mitochondrion</keyword>
<proteinExistence type="inferred from homology"/>
<dbReference type="PRINTS" id="PR00162">
    <property type="entry name" value="RIESKE"/>
</dbReference>
<dbReference type="InterPro" id="IPR006317">
    <property type="entry name" value="Ubiquinol_cyt_c_Rdtase_Fe-S-su"/>
</dbReference>
<keyword evidence="12" id="KW-0679">Respiratory chain</keyword>
<keyword evidence="3" id="KW-0812">Transmembrane</keyword>
<keyword evidence="7" id="KW-0408">Iron</keyword>
<comment type="cofactor">
    <cofactor evidence="11">
        <name>[2Fe-2S] cluster</name>
        <dbReference type="ChEBI" id="CHEBI:190135"/>
    </cofactor>
    <text evidence="11">Binds 1 [2Fe-2S] cluster per subunit.</text>
</comment>
<evidence type="ECO:0000313" key="15">
    <source>
        <dbReference type="RefSeq" id="XP_023937562.2"/>
    </source>
</evidence>
<keyword evidence="9" id="KW-0472">Membrane</keyword>
<dbReference type="Proteomes" id="UP001652582">
    <property type="component" value="Chromosome Z"/>
</dbReference>
<dbReference type="PROSITE" id="PS51296">
    <property type="entry name" value="RIESKE"/>
    <property type="match status" value="1"/>
</dbReference>
<evidence type="ECO:0000256" key="10">
    <source>
        <dbReference type="ARBA" id="ARBA00023157"/>
    </source>
</evidence>
<dbReference type="GO" id="GO:0046872">
    <property type="term" value="F:metal ion binding"/>
    <property type="evidence" value="ECO:0007669"/>
    <property type="project" value="UniProtKB-KW"/>
</dbReference>
<dbReference type="InterPro" id="IPR005805">
    <property type="entry name" value="Rieske_Fe-S_prot_C"/>
</dbReference>
<evidence type="ECO:0000259" key="13">
    <source>
        <dbReference type="PROSITE" id="PS51296"/>
    </source>
</evidence>
<comment type="subcellular location">
    <subcellularLocation>
        <location evidence="1">Membrane</location>
        <topology evidence="1">Single-pass membrane protein</topology>
    </subcellularLocation>
    <subcellularLocation>
        <location evidence="12">Mitochondrion inner membrane</location>
    </subcellularLocation>
</comment>
<evidence type="ECO:0000256" key="3">
    <source>
        <dbReference type="ARBA" id="ARBA00022692"/>
    </source>
</evidence>
<dbReference type="GO" id="GO:0008121">
    <property type="term" value="F:quinol-cytochrome-c reductase activity"/>
    <property type="evidence" value="ECO:0007669"/>
    <property type="project" value="UniProtKB-EC"/>
</dbReference>
<evidence type="ECO:0000256" key="11">
    <source>
        <dbReference type="RuleBase" id="RU004494"/>
    </source>
</evidence>
<dbReference type="InterPro" id="IPR037008">
    <property type="entry name" value="bc1_Rieske_TM_sf"/>
</dbReference>
<dbReference type="Gene3D" id="2.102.10.10">
    <property type="entry name" value="Rieske [2Fe-2S] iron-sulphur domain"/>
    <property type="match status" value="1"/>
</dbReference>
<dbReference type="InterPro" id="IPR014349">
    <property type="entry name" value="Rieske_Fe-S_prot"/>
</dbReference>
<evidence type="ECO:0000313" key="14">
    <source>
        <dbReference type="Proteomes" id="UP001652582"/>
    </source>
</evidence>
<dbReference type="KEGG" id="bany:112042787"/>
<evidence type="ECO:0000256" key="1">
    <source>
        <dbReference type="ARBA" id="ARBA00004167"/>
    </source>
</evidence>
<dbReference type="CDD" id="cd03470">
    <property type="entry name" value="Rieske_cytochrome_bc1"/>
    <property type="match status" value="1"/>
</dbReference>
<dbReference type="Gene3D" id="1.20.5.270">
    <property type="entry name" value="Ubiquinol cytochrome reductase, transmembrane domain"/>
    <property type="match status" value="1"/>
</dbReference>
<gene>
    <name evidence="15" type="primary">LOC112042787</name>
</gene>
<keyword evidence="8" id="KW-0411">Iron-sulfur</keyword>
<feature type="domain" description="Rieske" evidence="13">
    <location>
        <begin position="210"/>
        <end position="276"/>
    </location>
</feature>
<dbReference type="GeneID" id="112042787"/>
<name>A0A6J1MX88_BICAN</name>
<keyword evidence="6" id="KW-1133">Transmembrane helix</keyword>
<evidence type="ECO:0000256" key="5">
    <source>
        <dbReference type="ARBA" id="ARBA00022723"/>
    </source>
</evidence>
<comment type="catalytic activity">
    <reaction evidence="11">
        <text>a quinol + 2 Fe(III)-[cytochrome c](out) = a quinone + 2 Fe(II)-[cytochrome c](out) + 2 H(+)(out)</text>
        <dbReference type="Rhea" id="RHEA:11484"/>
        <dbReference type="Rhea" id="RHEA-COMP:10350"/>
        <dbReference type="Rhea" id="RHEA-COMP:14399"/>
        <dbReference type="ChEBI" id="CHEBI:15378"/>
        <dbReference type="ChEBI" id="CHEBI:24646"/>
        <dbReference type="ChEBI" id="CHEBI:29033"/>
        <dbReference type="ChEBI" id="CHEBI:29034"/>
        <dbReference type="ChEBI" id="CHEBI:132124"/>
        <dbReference type="EC" id="7.1.1.8"/>
    </reaction>
</comment>
<keyword evidence="10" id="KW-1015">Disulfide bond</keyword>
<evidence type="ECO:0000256" key="9">
    <source>
        <dbReference type="ARBA" id="ARBA00023136"/>
    </source>
</evidence>
<dbReference type="RefSeq" id="XP_023937562.2">
    <property type="nucleotide sequence ID" value="XM_024081794.2"/>
</dbReference>
<organism evidence="14 15">
    <name type="scientific">Bicyclus anynana</name>
    <name type="common">Squinting bush brown butterfly</name>
    <dbReference type="NCBI Taxonomy" id="110368"/>
    <lineage>
        <taxon>Eukaryota</taxon>
        <taxon>Metazoa</taxon>
        <taxon>Ecdysozoa</taxon>
        <taxon>Arthropoda</taxon>
        <taxon>Hexapoda</taxon>
        <taxon>Insecta</taxon>
        <taxon>Pterygota</taxon>
        <taxon>Neoptera</taxon>
        <taxon>Endopterygota</taxon>
        <taxon>Lepidoptera</taxon>
        <taxon>Glossata</taxon>
        <taxon>Ditrysia</taxon>
        <taxon>Papilionoidea</taxon>
        <taxon>Nymphalidae</taxon>
        <taxon>Satyrinae</taxon>
        <taxon>Satyrini</taxon>
        <taxon>Mycalesina</taxon>
        <taxon>Bicyclus</taxon>
    </lineage>
</organism>
<evidence type="ECO:0000256" key="8">
    <source>
        <dbReference type="ARBA" id="ARBA00023014"/>
    </source>
</evidence>